<organism evidence="1 2">
    <name type="scientific">Persea americana</name>
    <name type="common">Avocado</name>
    <dbReference type="NCBI Taxonomy" id="3435"/>
    <lineage>
        <taxon>Eukaryota</taxon>
        <taxon>Viridiplantae</taxon>
        <taxon>Streptophyta</taxon>
        <taxon>Embryophyta</taxon>
        <taxon>Tracheophyta</taxon>
        <taxon>Spermatophyta</taxon>
        <taxon>Magnoliopsida</taxon>
        <taxon>Magnoliidae</taxon>
        <taxon>Laurales</taxon>
        <taxon>Lauraceae</taxon>
        <taxon>Persea</taxon>
    </lineage>
</organism>
<dbReference type="Proteomes" id="UP001234297">
    <property type="component" value="Chromosome 6"/>
</dbReference>
<evidence type="ECO:0000313" key="1">
    <source>
        <dbReference type="EMBL" id="KAJ8628061.1"/>
    </source>
</evidence>
<accession>A0ACC2L3E7</accession>
<proteinExistence type="predicted"/>
<evidence type="ECO:0000313" key="2">
    <source>
        <dbReference type="Proteomes" id="UP001234297"/>
    </source>
</evidence>
<gene>
    <name evidence="1" type="ORF">MRB53_021368</name>
</gene>
<comment type="caution">
    <text evidence="1">The sequence shown here is derived from an EMBL/GenBank/DDBJ whole genome shotgun (WGS) entry which is preliminary data.</text>
</comment>
<dbReference type="EMBL" id="CM056814">
    <property type="protein sequence ID" value="KAJ8628061.1"/>
    <property type="molecule type" value="Genomic_DNA"/>
</dbReference>
<keyword evidence="2" id="KW-1185">Reference proteome</keyword>
<sequence>MDSNSKGVSTPLLKPNKDRDFLTHFESYHTKRDNVDKLLKIFCCASKIALSSSLLPSPLLPQILRIQGQPLPQGLPPRQIHLGPQPPPRPPPHLPPLPPCLWWRRPLLLHRTAGVAPQDRPHRPHALAISAEDQRVGRAR</sequence>
<name>A0ACC2L3E7_PERAE</name>
<reference evidence="1 2" key="1">
    <citation type="journal article" date="2022" name="Hortic Res">
        <title>A haplotype resolved chromosomal level avocado genome allows analysis of novel avocado genes.</title>
        <authorList>
            <person name="Nath O."/>
            <person name="Fletcher S.J."/>
            <person name="Hayward A."/>
            <person name="Shaw L.M."/>
            <person name="Masouleh A.K."/>
            <person name="Furtado A."/>
            <person name="Henry R.J."/>
            <person name="Mitter N."/>
        </authorList>
    </citation>
    <scope>NUCLEOTIDE SEQUENCE [LARGE SCALE GENOMIC DNA]</scope>
    <source>
        <strain evidence="2">cv. Hass</strain>
    </source>
</reference>
<protein>
    <submittedName>
        <fullName evidence="1">Uncharacterized protein</fullName>
    </submittedName>
</protein>